<evidence type="ECO:0000256" key="3">
    <source>
        <dbReference type="PROSITE-ProRule" id="PRU00708"/>
    </source>
</evidence>
<comment type="caution">
    <text evidence="5">The sequence shown here is derived from an EMBL/GenBank/DDBJ whole genome shotgun (WGS) entry which is preliminary data.</text>
</comment>
<dbReference type="Gene3D" id="1.25.40.10">
    <property type="entry name" value="Tetratricopeptide repeat domain"/>
    <property type="match status" value="5"/>
</dbReference>
<feature type="repeat" description="PPR" evidence="3">
    <location>
        <begin position="194"/>
        <end position="228"/>
    </location>
</feature>
<feature type="repeat" description="PPR" evidence="3">
    <location>
        <begin position="473"/>
        <end position="507"/>
    </location>
</feature>
<dbReference type="NCBIfam" id="TIGR00756">
    <property type="entry name" value="PPR"/>
    <property type="match status" value="7"/>
</dbReference>
<dbReference type="EMBL" id="JAYMYS010000002">
    <property type="protein sequence ID" value="KAK7405925.1"/>
    <property type="molecule type" value="Genomic_DNA"/>
</dbReference>
<proteinExistence type="inferred from homology"/>
<evidence type="ECO:0000256" key="1">
    <source>
        <dbReference type="ARBA" id="ARBA00007626"/>
    </source>
</evidence>
<gene>
    <name evidence="5" type="ORF">VNO78_07537</name>
</gene>
<organism evidence="5 6">
    <name type="scientific">Psophocarpus tetragonolobus</name>
    <name type="common">Winged bean</name>
    <name type="synonym">Dolichos tetragonolobus</name>
    <dbReference type="NCBI Taxonomy" id="3891"/>
    <lineage>
        <taxon>Eukaryota</taxon>
        <taxon>Viridiplantae</taxon>
        <taxon>Streptophyta</taxon>
        <taxon>Embryophyta</taxon>
        <taxon>Tracheophyta</taxon>
        <taxon>Spermatophyta</taxon>
        <taxon>Magnoliopsida</taxon>
        <taxon>eudicotyledons</taxon>
        <taxon>Gunneridae</taxon>
        <taxon>Pentapetalae</taxon>
        <taxon>rosids</taxon>
        <taxon>fabids</taxon>
        <taxon>Fabales</taxon>
        <taxon>Fabaceae</taxon>
        <taxon>Papilionoideae</taxon>
        <taxon>50 kb inversion clade</taxon>
        <taxon>NPAAA clade</taxon>
        <taxon>indigoferoid/millettioid clade</taxon>
        <taxon>Phaseoleae</taxon>
        <taxon>Psophocarpus</taxon>
    </lineage>
</organism>
<dbReference type="InterPro" id="IPR002885">
    <property type="entry name" value="PPR_rpt"/>
</dbReference>
<dbReference type="Proteomes" id="UP001386955">
    <property type="component" value="Unassembled WGS sequence"/>
</dbReference>
<sequence>MVSRFRILSLFTHRLSPAITAANGSHRLLSGNPLCTMAESPDLPPWLKFSDTPTPPSADSDDNFVIPSLTHWVNTHMLTIKPKPKPEPVTQSSNDVEAISKVLKKGYSCPELVAAALGGHSFQPSSNLVSQVLKRFSNDWVPALGFFKSANSQTGYRHSPEHYNLMVDILGKCKSFDPMWGLVKEMSQHQGYVTLETMTKVIRRLAKARKHEDAVEAFRKMGEFGVNKDTAGLNVLMDALVKGDSVEHAHKVVLECKSEIPLNSISFNVLIHGWCKARNFDNARKAMEDMKERGFEPDVFSYNSFVEAYCHEKDFRMVDQVLEEMRGKGCTPNAVTYTSVMLNLGKAGEVGKALEVYEKMKSDGCVVDTPFYSGLIFILGRAGRLKDACDVFEDMPKQGVVRDVLTYNTMISTACAHSKEETALRLLKEMEDASYMPNLETYHPLLKMCCKKKRMKLLKFLLDHMLKNDVCLDVATYTLLVNGLCKSGKVESAYSYMVEMILRGFTPRPSTLKQLLVELESKSMLEEKEHVHKLIHHSSQTPNV</sequence>
<keyword evidence="2" id="KW-0677">Repeat</keyword>
<accession>A0AAN9XS06</accession>
<evidence type="ECO:0000259" key="4">
    <source>
        <dbReference type="Pfam" id="PF17177"/>
    </source>
</evidence>
<feature type="repeat" description="PPR" evidence="3">
    <location>
        <begin position="263"/>
        <end position="297"/>
    </location>
</feature>
<feature type="repeat" description="PPR" evidence="3">
    <location>
        <begin position="298"/>
        <end position="332"/>
    </location>
</feature>
<dbReference type="AlphaFoldDB" id="A0AAN9XS06"/>
<dbReference type="PROSITE" id="PS51375">
    <property type="entry name" value="PPR"/>
    <property type="match status" value="7"/>
</dbReference>
<dbReference type="Pfam" id="PF17177">
    <property type="entry name" value="PPR_long"/>
    <property type="match status" value="1"/>
</dbReference>
<feature type="repeat" description="PPR" evidence="3">
    <location>
        <begin position="403"/>
        <end position="437"/>
    </location>
</feature>
<dbReference type="Pfam" id="PF01535">
    <property type="entry name" value="PPR"/>
    <property type="match status" value="1"/>
</dbReference>
<dbReference type="PANTHER" id="PTHR47447:SF28">
    <property type="entry name" value="PENTACOTRIPEPTIDE-REPEAT REGION OF PRORP DOMAIN-CONTAINING PROTEIN"/>
    <property type="match status" value="1"/>
</dbReference>
<dbReference type="InterPro" id="IPR033443">
    <property type="entry name" value="PROP1-like_PPR_dom"/>
</dbReference>
<feature type="repeat" description="PPR" evidence="3">
    <location>
        <begin position="368"/>
        <end position="402"/>
    </location>
</feature>
<evidence type="ECO:0000313" key="6">
    <source>
        <dbReference type="Proteomes" id="UP001386955"/>
    </source>
</evidence>
<feature type="domain" description="PROP1-like PPR" evidence="4">
    <location>
        <begin position="353"/>
        <end position="511"/>
    </location>
</feature>
<dbReference type="PANTHER" id="PTHR47447">
    <property type="entry name" value="OS03G0856100 PROTEIN"/>
    <property type="match status" value="1"/>
</dbReference>
<name>A0AAN9XS06_PSOTE</name>
<feature type="repeat" description="PPR" evidence="3">
    <location>
        <begin position="333"/>
        <end position="367"/>
    </location>
</feature>
<reference evidence="5 6" key="1">
    <citation type="submission" date="2024-01" db="EMBL/GenBank/DDBJ databases">
        <title>The genomes of 5 underutilized Papilionoideae crops provide insights into root nodulation and disease resistanc.</title>
        <authorList>
            <person name="Jiang F."/>
        </authorList>
    </citation>
    <scope>NUCLEOTIDE SEQUENCE [LARGE SCALE GENOMIC DNA]</scope>
    <source>
        <strain evidence="5">DUOXIRENSHENG_FW03</strain>
        <tissue evidence="5">Leaves</tissue>
    </source>
</reference>
<dbReference type="Pfam" id="PF13041">
    <property type="entry name" value="PPR_2"/>
    <property type="match status" value="1"/>
</dbReference>
<dbReference type="InterPro" id="IPR011990">
    <property type="entry name" value="TPR-like_helical_dom_sf"/>
</dbReference>
<keyword evidence="6" id="KW-1185">Reference proteome</keyword>
<protein>
    <recommendedName>
        <fullName evidence="4">PROP1-like PPR domain-containing protein</fullName>
    </recommendedName>
</protein>
<evidence type="ECO:0000313" key="5">
    <source>
        <dbReference type="EMBL" id="KAK7405925.1"/>
    </source>
</evidence>
<comment type="similarity">
    <text evidence="1">Belongs to the PPR family. P subfamily.</text>
</comment>
<evidence type="ECO:0000256" key="2">
    <source>
        <dbReference type="ARBA" id="ARBA00022737"/>
    </source>
</evidence>